<dbReference type="GO" id="GO:0008757">
    <property type="term" value="F:S-adenosylmethionine-dependent methyltransferase activity"/>
    <property type="evidence" value="ECO:0007669"/>
    <property type="project" value="UniProtKB-ARBA"/>
</dbReference>
<proteinExistence type="predicted"/>
<dbReference type="CDD" id="cd02440">
    <property type="entry name" value="AdoMet_MTases"/>
    <property type="match status" value="1"/>
</dbReference>
<dbReference type="AlphaFoldDB" id="A0AAX6MR15"/>
<dbReference type="EMBL" id="JBANMG010000003">
    <property type="protein sequence ID" value="KAK6954883.1"/>
    <property type="molecule type" value="Genomic_DNA"/>
</dbReference>
<name>A0AAX6MR15_9PEZI</name>
<dbReference type="InterPro" id="IPR019410">
    <property type="entry name" value="Methyltransf_16"/>
</dbReference>
<organism evidence="1 2">
    <name type="scientific">Daldinia eschscholtzii</name>
    <dbReference type="NCBI Taxonomy" id="292717"/>
    <lineage>
        <taxon>Eukaryota</taxon>
        <taxon>Fungi</taxon>
        <taxon>Dikarya</taxon>
        <taxon>Ascomycota</taxon>
        <taxon>Pezizomycotina</taxon>
        <taxon>Sordariomycetes</taxon>
        <taxon>Xylariomycetidae</taxon>
        <taxon>Xylariales</taxon>
        <taxon>Hypoxylaceae</taxon>
        <taxon>Daldinia</taxon>
    </lineage>
</organism>
<dbReference type="SUPFAM" id="SSF53335">
    <property type="entry name" value="S-adenosyl-L-methionine-dependent methyltransferases"/>
    <property type="match status" value="1"/>
</dbReference>
<keyword evidence="2" id="KW-1185">Reference proteome</keyword>
<evidence type="ECO:0000313" key="1">
    <source>
        <dbReference type="EMBL" id="KAK6954883.1"/>
    </source>
</evidence>
<reference evidence="1 2" key="1">
    <citation type="journal article" date="2024" name="Front Chem Biol">
        <title>Unveiling the potential of Daldinia eschscholtzii MFLUCC 19-0629 through bioactivity and bioinformatics studies for enhanced sustainable agriculture production.</title>
        <authorList>
            <person name="Brooks S."/>
            <person name="Weaver J.A."/>
            <person name="Klomchit A."/>
            <person name="Alharthi S.A."/>
            <person name="Onlamun T."/>
            <person name="Nurani R."/>
            <person name="Vong T.K."/>
            <person name="Alberti F."/>
            <person name="Greco C."/>
        </authorList>
    </citation>
    <scope>NUCLEOTIDE SEQUENCE [LARGE SCALE GENOMIC DNA]</scope>
    <source>
        <strain evidence="1">MFLUCC 19-0629</strain>
    </source>
</reference>
<dbReference type="Proteomes" id="UP001369815">
    <property type="component" value="Unassembled WGS sequence"/>
</dbReference>
<dbReference type="Pfam" id="PF10294">
    <property type="entry name" value="Methyltransf_16"/>
    <property type="match status" value="1"/>
</dbReference>
<evidence type="ECO:0000313" key="2">
    <source>
        <dbReference type="Proteomes" id="UP001369815"/>
    </source>
</evidence>
<protein>
    <submittedName>
        <fullName evidence="1">Uncharacterized protein</fullName>
    </submittedName>
</protein>
<dbReference type="PANTHER" id="PTHR14614">
    <property type="entry name" value="HEPATOCELLULAR CARCINOMA-ASSOCIATED ANTIGEN"/>
    <property type="match status" value="1"/>
</dbReference>
<dbReference type="PANTHER" id="PTHR14614:SF130">
    <property type="entry name" value="PROTEIN-LYSINE N-METHYLTRANSFERASE EEF2KMT"/>
    <property type="match status" value="1"/>
</dbReference>
<dbReference type="GO" id="GO:0005737">
    <property type="term" value="C:cytoplasm"/>
    <property type="evidence" value="ECO:0007669"/>
    <property type="project" value="TreeGrafter"/>
</dbReference>
<accession>A0AAX6MR15</accession>
<dbReference type="Gene3D" id="3.40.50.150">
    <property type="entry name" value="Vaccinia Virus protein VP39"/>
    <property type="match status" value="1"/>
</dbReference>
<dbReference type="InterPro" id="IPR029063">
    <property type="entry name" value="SAM-dependent_MTases_sf"/>
</dbReference>
<comment type="caution">
    <text evidence="1">The sequence shown here is derived from an EMBL/GenBank/DDBJ whole genome shotgun (WGS) entry which is preliminary data.</text>
</comment>
<gene>
    <name evidence="1" type="ORF">Daesc_002511</name>
</gene>
<sequence>MSDYGADPQLLLLRRQYMQLFEPDFLAWPPAKFLKDVDVQKWLHKHLFDANRNQRLPPEAYQMRVLKKLVAKVEKETENPELAGVLRELAACLESFVAKGVSSEFHTAQEETYVTFTCLPEKYDLDSSHNCESEPTVTLLERRNLVSGSQITGFRTWEGSLHLGSYLLTDAGSQIIHGKNILELGAGAGFLSILLAKHLHAKHVTTTDGDEGVVESMKENLSLNGLDNQEKVQTGTLTWGYDPWETWIKDDCDANPYEVVIGADIVRPHLIVVQTGCRALM</sequence>